<evidence type="ECO:0000313" key="1">
    <source>
        <dbReference type="EMBL" id="RZC49478.1"/>
    </source>
</evidence>
<gene>
    <name evidence="1" type="ORF">C5167_017901</name>
</gene>
<organism evidence="1 2">
    <name type="scientific">Papaver somniferum</name>
    <name type="common">Opium poppy</name>
    <dbReference type="NCBI Taxonomy" id="3469"/>
    <lineage>
        <taxon>Eukaryota</taxon>
        <taxon>Viridiplantae</taxon>
        <taxon>Streptophyta</taxon>
        <taxon>Embryophyta</taxon>
        <taxon>Tracheophyta</taxon>
        <taxon>Spermatophyta</taxon>
        <taxon>Magnoliopsida</taxon>
        <taxon>Ranunculales</taxon>
        <taxon>Papaveraceae</taxon>
        <taxon>Papaveroideae</taxon>
        <taxon>Papaver</taxon>
    </lineage>
</organism>
<proteinExistence type="predicted"/>
<accession>A0A4Y7IPQ7</accession>
<dbReference type="EMBL" id="CM010716">
    <property type="protein sequence ID" value="RZC49478.1"/>
    <property type="molecule type" value="Genomic_DNA"/>
</dbReference>
<dbReference type="STRING" id="3469.A0A4Y7IPQ7"/>
<dbReference type="Gramene" id="RZC49478">
    <property type="protein sequence ID" value="RZC49478"/>
    <property type="gene ID" value="C5167_017901"/>
</dbReference>
<dbReference type="AlphaFoldDB" id="A0A4Y7IPQ7"/>
<dbReference type="Proteomes" id="UP000316621">
    <property type="component" value="Chromosome 2"/>
</dbReference>
<protein>
    <submittedName>
        <fullName evidence="1">Uncharacterized protein</fullName>
    </submittedName>
</protein>
<sequence length="118" mass="13189">MKITLFKLKEGSGETEKGIIKDTIGGTKNGVRRDFIEQISFGENFCGRAKGFTVGSIAVCRGVEELDMIGAVVEKEKEKFKDLLDGRQIKRFYKGLTLLELMPKASSTKRHQDYGRVA</sequence>
<reference evidence="1 2" key="1">
    <citation type="journal article" date="2018" name="Science">
        <title>The opium poppy genome and morphinan production.</title>
        <authorList>
            <person name="Guo L."/>
            <person name="Winzer T."/>
            <person name="Yang X."/>
            <person name="Li Y."/>
            <person name="Ning Z."/>
            <person name="He Z."/>
            <person name="Teodor R."/>
            <person name="Lu Y."/>
            <person name="Bowser T.A."/>
            <person name="Graham I.A."/>
            <person name="Ye K."/>
        </authorList>
    </citation>
    <scope>NUCLEOTIDE SEQUENCE [LARGE SCALE GENOMIC DNA]</scope>
    <source>
        <strain evidence="2">cv. HN1</strain>
        <tissue evidence="1">Leaves</tissue>
    </source>
</reference>
<evidence type="ECO:0000313" key="2">
    <source>
        <dbReference type="Proteomes" id="UP000316621"/>
    </source>
</evidence>
<name>A0A4Y7IPQ7_PAPSO</name>
<keyword evidence="2" id="KW-1185">Reference proteome</keyword>